<protein>
    <submittedName>
        <fullName evidence="1">Uncharacterized protein</fullName>
    </submittedName>
</protein>
<evidence type="ECO:0000313" key="2">
    <source>
        <dbReference type="Proteomes" id="UP000189935"/>
    </source>
</evidence>
<reference evidence="1 2" key="1">
    <citation type="submission" date="2016-11" db="EMBL/GenBank/DDBJ databases">
        <authorList>
            <person name="Jaros S."/>
            <person name="Januszkiewicz K."/>
            <person name="Wedrychowicz H."/>
        </authorList>
    </citation>
    <scope>NUCLEOTIDE SEQUENCE [LARGE SCALE GENOMIC DNA]</scope>
    <source>
        <strain evidence="1 2">GAS499</strain>
    </source>
</reference>
<accession>A0A1M6YSJ6</accession>
<dbReference type="AlphaFoldDB" id="A0A1M6YSJ6"/>
<dbReference type="EMBL" id="LT670844">
    <property type="protein sequence ID" value="SHL21075.1"/>
    <property type="molecule type" value="Genomic_DNA"/>
</dbReference>
<sequence>MEMALRRIAGYPSYPRKRVSSNRKRLTCITSAAAYWIVRSSRTMTAEFVSGCCLTRSASIQIQFQMIPPQFFALDAANGAIGHSFFGGAIIDHMDRKGAARRPEHAKFLDRLASGPKPQLLEAVLHQICPANSHGVFKKKPMEPSRPAP</sequence>
<organism evidence="1 2">
    <name type="scientific">Bradyrhizobium lablabi</name>
    <dbReference type="NCBI Taxonomy" id="722472"/>
    <lineage>
        <taxon>Bacteria</taxon>
        <taxon>Pseudomonadati</taxon>
        <taxon>Pseudomonadota</taxon>
        <taxon>Alphaproteobacteria</taxon>
        <taxon>Hyphomicrobiales</taxon>
        <taxon>Nitrobacteraceae</taxon>
        <taxon>Bradyrhizobium</taxon>
    </lineage>
</organism>
<dbReference type="Proteomes" id="UP000189935">
    <property type="component" value="Chromosome I"/>
</dbReference>
<proteinExistence type="predicted"/>
<evidence type="ECO:0000313" key="1">
    <source>
        <dbReference type="EMBL" id="SHL21075.1"/>
    </source>
</evidence>
<name>A0A1M6YSJ6_9BRAD</name>
<gene>
    <name evidence="1" type="ORF">SAMN05444159_5320</name>
</gene>